<dbReference type="GO" id="GO:0016462">
    <property type="term" value="F:pyrophosphatase activity"/>
    <property type="evidence" value="ECO:0007669"/>
    <property type="project" value="InterPro"/>
</dbReference>
<comment type="cofactor">
    <cofactor evidence="1">
        <name>Mg(2+)</name>
        <dbReference type="ChEBI" id="CHEBI:18420"/>
    </cofactor>
</comment>
<dbReference type="Gene3D" id="3.40.50.1240">
    <property type="entry name" value="Phosphoglycerate mutase-like"/>
    <property type="match status" value="1"/>
</dbReference>
<dbReference type="GO" id="GO:0005737">
    <property type="term" value="C:cytoplasm"/>
    <property type="evidence" value="ECO:0007669"/>
    <property type="project" value="TreeGrafter"/>
</dbReference>
<dbReference type="InterPro" id="IPR015797">
    <property type="entry name" value="NUDIX_hydrolase-like_dom_sf"/>
</dbReference>
<dbReference type="InterPro" id="IPR047198">
    <property type="entry name" value="DDP-like_NUDIX"/>
</dbReference>
<dbReference type="AlphaFoldDB" id="A0A7Z1AG22"/>
<dbReference type="Proteomes" id="UP000094769">
    <property type="component" value="Unassembled WGS sequence"/>
</dbReference>
<evidence type="ECO:0000313" key="8">
    <source>
        <dbReference type="Proteomes" id="UP000094769"/>
    </source>
</evidence>
<evidence type="ECO:0000313" key="7">
    <source>
        <dbReference type="EMBL" id="ODJ88093.1"/>
    </source>
</evidence>
<dbReference type="PANTHER" id="PTHR12629:SF0">
    <property type="entry name" value="DIPHOSPHOINOSITOL-POLYPHOSPHATE DIPHOSPHATASE"/>
    <property type="match status" value="1"/>
</dbReference>
<dbReference type="SUPFAM" id="SSF53254">
    <property type="entry name" value="Phosphoglycerate mutase-like"/>
    <property type="match status" value="1"/>
</dbReference>
<dbReference type="Pfam" id="PF00300">
    <property type="entry name" value="His_Phos_1"/>
    <property type="match status" value="1"/>
</dbReference>
<dbReference type="InterPro" id="IPR013078">
    <property type="entry name" value="His_Pase_superF_clade-1"/>
</dbReference>
<dbReference type="InterPro" id="IPR000086">
    <property type="entry name" value="NUDIX_hydrolase_dom"/>
</dbReference>
<keyword evidence="8" id="KW-1185">Reference proteome</keyword>
<dbReference type="Gene3D" id="3.90.79.10">
    <property type="entry name" value="Nucleoside Triphosphate Pyrophosphohydrolase"/>
    <property type="match status" value="1"/>
</dbReference>
<dbReference type="SUPFAM" id="SSF55811">
    <property type="entry name" value="Nudix"/>
    <property type="match status" value="1"/>
</dbReference>
<evidence type="ECO:0000256" key="5">
    <source>
        <dbReference type="PIRSR" id="PIRSR613078-2"/>
    </source>
</evidence>
<proteinExistence type="predicted"/>
<evidence type="ECO:0000256" key="3">
    <source>
        <dbReference type="ARBA" id="ARBA00022801"/>
    </source>
</evidence>
<dbReference type="PANTHER" id="PTHR12629">
    <property type="entry name" value="DIPHOSPHOINOSITOL POLYPHOSPHATE PHOSPHOHYDROLASE"/>
    <property type="match status" value="1"/>
</dbReference>
<dbReference type="SMART" id="SM00855">
    <property type="entry name" value="PGAM"/>
    <property type="match status" value="1"/>
</dbReference>
<evidence type="ECO:0000256" key="4">
    <source>
        <dbReference type="ARBA" id="ARBA00022842"/>
    </source>
</evidence>
<dbReference type="EMBL" id="MARB01000007">
    <property type="protein sequence ID" value="ODJ88093.1"/>
    <property type="molecule type" value="Genomic_DNA"/>
</dbReference>
<protein>
    <submittedName>
        <fullName evidence="7">Phosphohistidine phosphatase</fullName>
    </submittedName>
</protein>
<dbReference type="CDD" id="cd07040">
    <property type="entry name" value="HP"/>
    <property type="match status" value="1"/>
</dbReference>
<evidence type="ECO:0000259" key="6">
    <source>
        <dbReference type="PROSITE" id="PS51462"/>
    </source>
</evidence>
<evidence type="ECO:0000256" key="2">
    <source>
        <dbReference type="ARBA" id="ARBA00022723"/>
    </source>
</evidence>
<organism evidence="7 8">
    <name type="scientific">Candidatus Thiodiazotropha endolucinida</name>
    <dbReference type="NCBI Taxonomy" id="1655433"/>
    <lineage>
        <taxon>Bacteria</taxon>
        <taxon>Pseudomonadati</taxon>
        <taxon>Pseudomonadota</taxon>
        <taxon>Gammaproteobacteria</taxon>
        <taxon>Chromatiales</taxon>
        <taxon>Sedimenticolaceae</taxon>
        <taxon>Candidatus Thiodiazotropha</taxon>
    </lineage>
</organism>
<comment type="caution">
    <text evidence="7">The sequence shown here is derived from an EMBL/GenBank/DDBJ whole genome shotgun (WGS) entry which is preliminary data.</text>
</comment>
<keyword evidence="2" id="KW-0479">Metal-binding</keyword>
<feature type="binding site" evidence="5">
    <location>
        <position position="58"/>
    </location>
    <ligand>
        <name>substrate</name>
    </ligand>
</feature>
<dbReference type="CDD" id="cd04666">
    <property type="entry name" value="NUDIX_DIPP2_like_Nudt4"/>
    <property type="match status" value="1"/>
</dbReference>
<accession>A0A7Z1AG22</accession>
<dbReference type="PROSITE" id="PS51462">
    <property type="entry name" value="NUDIX"/>
    <property type="match status" value="1"/>
</dbReference>
<reference evidence="7 8" key="1">
    <citation type="submission" date="2016-06" db="EMBL/GenBank/DDBJ databases">
        <title>Genome sequence of endosymbiont of Candidatus Endolucinida thiodiazotropha.</title>
        <authorList>
            <person name="Poehlein A."/>
            <person name="Koenig S."/>
            <person name="Heiden S.E."/>
            <person name="Thuermer A."/>
            <person name="Voget S."/>
            <person name="Daniel R."/>
            <person name="Markert S."/>
            <person name="Gros O."/>
            <person name="Schweder T."/>
        </authorList>
    </citation>
    <scope>NUCLEOTIDE SEQUENCE [LARGE SCALE GENOMIC DNA]</scope>
    <source>
        <strain evidence="7 8">COS</strain>
    </source>
</reference>
<gene>
    <name evidence="7" type="ORF">CODIS_15040</name>
</gene>
<dbReference type="RefSeq" id="WP_083220604.1">
    <property type="nucleotide sequence ID" value="NZ_MARB01000007.1"/>
</dbReference>
<keyword evidence="3" id="KW-0378">Hydrolase</keyword>
<evidence type="ECO:0000256" key="1">
    <source>
        <dbReference type="ARBA" id="ARBA00001946"/>
    </source>
</evidence>
<dbReference type="InterPro" id="IPR029033">
    <property type="entry name" value="His_PPase_superfam"/>
</dbReference>
<feature type="domain" description="Nudix hydrolase" evidence="6">
    <location>
        <begin position="188"/>
        <end position="316"/>
    </location>
</feature>
<keyword evidence="4" id="KW-0460">Magnesium</keyword>
<dbReference type="GO" id="GO:0046872">
    <property type="term" value="F:metal ion binding"/>
    <property type="evidence" value="ECO:0007669"/>
    <property type="project" value="UniProtKB-KW"/>
</dbReference>
<sequence>MTRELMLLRHGKSDWSQQLEDFKRPLKDRGKRGAQRMGVWLLQQQLQPDYVISSPAERAIVTAQKTVKAMGGDADAIVQDRRIYAANVGELLRVLSDVPPDGKRVMLVGHNPGLEMLTEYLHGERIPLPSDGKLIPTATLAHIEMPDDWIDLKAGDGELLSIARPSSMDKKFPYPDEHGTEMRDRPAYYYKQSSVIPYRIEEGEVEILVVMSSKRKHWVLPKGISEPALSLQDSAAKEALEEAGVEGEVAEAPIGAYSYEKWGAECTVSVYPMKVTRELPEKEWEERHRGREWLAPKQAMKRVKQVELKPMIQALAKQLKG</sequence>
<name>A0A7Z1AG22_9GAMM</name>
<dbReference type="Pfam" id="PF00293">
    <property type="entry name" value="NUDIX"/>
    <property type="match status" value="1"/>
</dbReference>